<dbReference type="Proteomes" id="UP000192923">
    <property type="component" value="Unassembled WGS sequence"/>
</dbReference>
<name>A0A1Y6DAN2_9GAMM</name>
<dbReference type="PRINTS" id="PR00996">
    <property type="entry name" value="CHERMTFRASE"/>
</dbReference>
<dbReference type="InterPro" id="IPR029063">
    <property type="entry name" value="SAM-dependent_MTases_sf"/>
</dbReference>
<evidence type="ECO:0000259" key="6">
    <source>
        <dbReference type="PROSITE" id="PS50123"/>
    </source>
</evidence>
<dbReference type="SMART" id="SM00138">
    <property type="entry name" value="MeTrc"/>
    <property type="match status" value="1"/>
</dbReference>
<evidence type="ECO:0000256" key="2">
    <source>
        <dbReference type="ARBA" id="ARBA00012534"/>
    </source>
</evidence>
<dbReference type="EC" id="2.1.1.80" evidence="2"/>
<evidence type="ECO:0000256" key="1">
    <source>
        <dbReference type="ARBA" id="ARBA00001541"/>
    </source>
</evidence>
<evidence type="ECO:0000313" key="7">
    <source>
        <dbReference type="EMBL" id="SMF97683.1"/>
    </source>
</evidence>
<dbReference type="Gene3D" id="1.10.155.10">
    <property type="entry name" value="Chemotaxis receptor methyltransferase CheR, N-terminal domain"/>
    <property type="match status" value="1"/>
</dbReference>
<evidence type="ECO:0000256" key="5">
    <source>
        <dbReference type="ARBA" id="ARBA00022691"/>
    </source>
</evidence>
<keyword evidence="3 7" id="KW-0489">Methyltransferase</keyword>
<dbReference type="GO" id="GO:0008983">
    <property type="term" value="F:protein-glutamate O-methyltransferase activity"/>
    <property type="evidence" value="ECO:0007669"/>
    <property type="project" value="UniProtKB-EC"/>
</dbReference>
<keyword evidence="5" id="KW-0949">S-adenosyl-L-methionine</keyword>
<dbReference type="PANTHER" id="PTHR24422">
    <property type="entry name" value="CHEMOTAXIS PROTEIN METHYLTRANSFERASE"/>
    <property type="match status" value="1"/>
</dbReference>
<dbReference type="AlphaFoldDB" id="A0A1Y6DAN2"/>
<dbReference type="PROSITE" id="PS50123">
    <property type="entry name" value="CHER"/>
    <property type="match status" value="1"/>
</dbReference>
<dbReference type="InterPro" id="IPR022641">
    <property type="entry name" value="CheR_N"/>
</dbReference>
<evidence type="ECO:0000313" key="8">
    <source>
        <dbReference type="Proteomes" id="UP000192923"/>
    </source>
</evidence>
<dbReference type="PANTHER" id="PTHR24422:SF21">
    <property type="entry name" value="CHEMOTAXIS PROTEIN METHYLTRANSFERASE 1"/>
    <property type="match status" value="1"/>
</dbReference>
<evidence type="ECO:0000256" key="4">
    <source>
        <dbReference type="ARBA" id="ARBA00022679"/>
    </source>
</evidence>
<organism evidence="7 8">
    <name type="scientific">Methylomagnum ishizawai</name>
    <dbReference type="NCBI Taxonomy" id="1760988"/>
    <lineage>
        <taxon>Bacteria</taxon>
        <taxon>Pseudomonadati</taxon>
        <taxon>Pseudomonadota</taxon>
        <taxon>Gammaproteobacteria</taxon>
        <taxon>Methylococcales</taxon>
        <taxon>Methylococcaceae</taxon>
        <taxon>Methylomagnum</taxon>
    </lineage>
</organism>
<keyword evidence="8" id="KW-1185">Reference proteome</keyword>
<accession>A0A1Y6DAN2</accession>
<dbReference type="STRING" id="1760988.SAMN02949497_0253"/>
<sequence length="281" mass="32332">MAIPPITPLEFQQISVLLRDQCGLYLQEDQAYLVETRLRDFVQNLGLAGYGELYLRLRYEPERLLPMVINLMTTNETFWFRDESCWNAVEKAILPMLLQKLERGSGRVKIWIAGCSTGQEAYSLAMLIDEICLKRGKPELARAFDIQAMDISLAALDVARSGRYNDFDIRRGLSETRRGRYFERQADNRWLLQPNIRLRVRFDAINLARDFSWLGKFDLIFCRNVTIYFTPPVRERILTQMAAMLEPGGALLLGATESVWGGRGNFRTVEFEGCIFISKPG</sequence>
<dbReference type="SUPFAM" id="SSF47757">
    <property type="entry name" value="Chemotaxis receptor methyltransferase CheR, N-terminal domain"/>
    <property type="match status" value="1"/>
</dbReference>
<dbReference type="InterPro" id="IPR036804">
    <property type="entry name" value="CheR_N_sf"/>
</dbReference>
<comment type="catalytic activity">
    <reaction evidence="1">
        <text>L-glutamyl-[protein] + S-adenosyl-L-methionine = [protein]-L-glutamate 5-O-methyl ester + S-adenosyl-L-homocysteine</text>
        <dbReference type="Rhea" id="RHEA:24452"/>
        <dbReference type="Rhea" id="RHEA-COMP:10208"/>
        <dbReference type="Rhea" id="RHEA-COMP:10311"/>
        <dbReference type="ChEBI" id="CHEBI:29973"/>
        <dbReference type="ChEBI" id="CHEBI:57856"/>
        <dbReference type="ChEBI" id="CHEBI:59789"/>
        <dbReference type="ChEBI" id="CHEBI:82795"/>
        <dbReference type="EC" id="2.1.1.80"/>
    </reaction>
</comment>
<evidence type="ECO:0000256" key="3">
    <source>
        <dbReference type="ARBA" id="ARBA00022603"/>
    </source>
</evidence>
<keyword evidence="4 7" id="KW-0808">Transferase</keyword>
<dbReference type="SUPFAM" id="SSF53335">
    <property type="entry name" value="S-adenosyl-L-methionine-dependent methyltransferases"/>
    <property type="match status" value="1"/>
</dbReference>
<dbReference type="Gene3D" id="3.40.50.150">
    <property type="entry name" value="Vaccinia Virus protein VP39"/>
    <property type="match status" value="1"/>
</dbReference>
<protein>
    <recommendedName>
        <fullName evidence="2">protein-glutamate O-methyltransferase</fullName>
        <ecNumber evidence="2">2.1.1.80</ecNumber>
    </recommendedName>
</protein>
<feature type="domain" description="CheR-type methyltransferase" evidence="6">
    <location>
        <begin position="1"/>
        <end position="272"/>
    </location>
</feature>
<dbReference type="InterPro" id="IPR000780">
    <property type="entry name" value="CheR_MeTrfase"/>
</dbReference>
<dbReference type="Pfam" id="PF03705">
    <property type="entry name" value="CheR_N"/>
    <property type="match status" value="1"/>
</dbReference>
<dbReference type="EMBL" id="FXAM01000003">
    <property type="protein sequence ID" value="SMF97683.1"/>
    <property type="molecule type" value="Genomic_DNA"/>
</dbReference>
<proteinExistence type="predicted"/>
<dbReference type="Pfam" id="PF01739">
    <property type="entry name" value="CheR"/>
    <property type="match status" value="1"/>
</dbReference>
<dbReference type="InterPro" id="IPR022642">
    <property type="entry name" value="CheR_C"/>
</dbReference>
<dbReference type="GO" id="GO:0032259">
    <property type="term" value="P:methylation"/>
    <property type="evidence" value="ECO:0007669"/>
    <property type="project" value="UniProtKB-KW"/>
</dbReference>
<gene>
    <name evidence="7" type="ORF">SAMN02949497_0253</name>
</gene>
<reference evidence="7 8" key="1">
    <citation type="submission" date="2016-12" db="EMBL/GenBank/DDBJ databases">
        <authorList>
            <person name="Song W.-J."/>
            <person name="Kurnit D.M."/>
        </authorList>
    </citation>
    <scope>NUCLEOTIDE SEQUENCE [LARGE SCALE GENOMIC DNA]</scope>
    <source>
        <strain evidence="7 8">175</strain>
    </source>
</reference>
<dbReference type="InterPro" id="IPR050903">
    <property type="entry name" value="Bact_Chemotaxis_MeTrfase"/>
</dbReference>